<evidence type="ECO:0000256" key="9">
    <source>
        <dbReference type="ARBA" id="ARBA00023224"/>
    </source>
</evidence>
<evidence type="ECO:0000256" key="5">
    <source>
        <dbReference type="ARBA" id="ARBA00022725"/>
    </source>
</evidence>
<keyword evidence="4 10" id="KW-0812">Transmembrane</keyword>
<keyword evidence="9 10" id="KW-0807">Transducer</keyword>
<evidence type="ECO:0000256" key="1">
    <source>
        <dbReference type="ARBA" id="ARBA00004651"/>
    </source>
</evidence>
<keyword evidence="6 10" id="KW-1133">Transmembrane helix</keyword>
<feature type="transmembrane region" description="Helical" evidence="10">
    <location>
        <begin position="132"/>
        <end position="155"/>
    </location>
</feature>
<dbReference type="InterPro" id="IPR004117">
    <property type="entry name" value="7tm6_olfct_rcpt"/>
</dbReference>
<dbReference type="AlphaFoldDB" id="A0A9E8DBD8"/>
<evidence type="ECO:0000256" key="2">
    <source>
        <dbReference type="ARBA" id="ARBA00022475"/>
    </source>
</evidence>
<organism evidence="11">
    <name type="scientific">Anastrepha ludens</name>
    <name type="common">Mexican fruit fly</name>
    <dbReference type="NCBI Taxonomy" id="28586"/>
    <lineage>
        <taxon>Eukaryota</taxon>
        <taxon>Metazoa</taxon>
        <taxon>Ecdysozoa</taxon>
        <taxon>Arthropoda</taxon>
        <taxon>Hexapoda</taxon>
        <taxon>Insecta</taxon>
        <taxon>Pterygota</taxon>
        <taxon>Neoptera</taxon>
        <taxon>Endopterygota</taxon>
        <taxon>Diptera</taxon>
        <taxon>Brachycera</taxon>
        <taxon>Muscomorpha</taxon>
        <taxon>Tephritoidea</taxon>
        <taxon>Tephritidae</taxon>
        <taxon>Anastrepha</taxon>
    </lineage>
</organism>
<evidence type="ECO:0000256" key="4">
    <source>
        <dbReference type="ARBA" id="ARBA00022692"/>
    </source>
</evidence>
<protein>
    <recommendedName>
        <fullName evidence="10">Odorant receptor</fullName>
    </recommendedName>
</protein>
<dbReference type="EMBL" id="ON420004">
    <property type="protein sequence ID" value="UZH23375.1"/>
    <property type="molecule type" value="mRNA"/>
</dbReference>
<evidence type="ECO:0000256" key="7">
    <source>
        <dbReference type="ARBA" id="ARBA00023136"/>
    </source>
</evidence>
<feature type="transmembrane region" description="Helical" evidence="10">
    <location>
        <begin position="38"/>
        <end position="56"/>
    </location>
</feature>
<keyword evidence="7 10" id="KW-0472">Membrane</keyword>
<dbReference type="GO" id="GO:0007165">
    <property type="term" value="P:signal transduction"/>
    <property type="evidence" value="ECO:0007669"/>
    <property type="project" value="UniProtKB-KW"/>
</dbReference>
<feature type="transmembrane region" description="Helical" evidence="10">
    <location>
        <begin position="68"/>
        <end position="86"/>
    </location>
</feature>
<feature type="transmembrane region" description="Helical" evidence="10">
    <location>
        <begin position="199"/>
        <end position="216"/>
    </location>
</feature>
<evidence type="ECO:0000256" key="3">
    <source>
        <dbReference type="ARBA" id="ARBA00022606"/>
    </source>
</evidence>
<dbReference type="GO" id="GO:0005549">
    <property type="term" value="F:odorant binding"/>
    <property type="evidence" value="ECO:0007669"/>
    <property type="project" value="InterPro"/>
</dbReference>
<keyword evidence="8 10" id="KW-0675">Receptor</keyword>
<feature type="transmembrane region" description="Helical" evidence="10">
    <location>
        <begin position="290"/>
        <end position="314"/>
    </location>
</feature>
<feature type="transmembrane region" description="Helical" evidence="10">
    <location>
        <begin position="262"/>
        <end position="284"/>
    </location>
</feature>
<reference evidence="11" key="1">
    <citation type="journal article" date="2022" name="Int. J. Mol. Sci.">
        <title>Identification of Candidate Chemosensory Gene Families by Head Transcriptomes Analysis in the Mexican Fruit Fly, Anastrepha ludens Loew (Diptera: Tephritidae).</title>
        <authorList>
            <person name="Segura-Leon O.L."/>
            <person name="Torres-Huerta B."/>
            <person name="Estrada-Perez A.R."/>
            <person name="Cibrian-Tovar J."/>
            <person name="Hernandez-Hernandez F.C."/>
            <person name="Cruz-Jaramillo J.L."/>
            <person name="Meza-Hernandez J.S."/>
            <person name="Sanchez-Galicia F."/>
        </authorList>
    </citation>
    <scope>NUCLEOTIDE SEQUENCE</scope>
</reference>
<dbReference type="Pfam" id="PF02949">
    <property type="entry name" value="7tm_6"/>
    <property type="match status" value="1"/>
</dbReference>
<evidence type="ECO:0000313" key="11">
    <source>
        <dbReference type="EMBL" id="UZH23375.1"/>
    </source>
</evidence>
<reference evidence="11" key="2">
    <citation type="submission" date="2022-05" db="EMBL/GenBank/DDBJ databases">
        <authorList>
            <person name="Segura Leon O.L."/>
            <person name="Torres Huerta B."/>
            <person name="Meza Hernandez S.J."/>
        </authorList>
    </citation>
    <scope>NUCLEOTIDE SEQUENCE</scope>
</reference>
<dbReference type="PANTHER" id="PTHR21137">
    <property type="entry name" value="ODORANT RECEPTOR"/>
    <property type="match status" value="1"/>
</dbReference>
<sequence>MAFEEKPKNVKELFRTHWIVWKWLGQVPNPKYPKLYRVYAILLNICFSIGYPLHLQLGLLNLLKLEDVFLNLTISVPVTVCSLKYLNIWRNLDKIRHLEKMFNILYTRINTPDEWKYYREVTIPNALKVLHLFYFICLGTAVTSELTLLVMGFTYDWRLMYPAYFPFDPYASTGKYVTAHMFQIFGLLLQLAENLVSDTYGGMCLALLAGHAHLLGKRVARIGYDKNKSTEENNRELLDFITDHNMLFDCHRSIGEIIGAGMFIQIISASLIMGVVIIYMVFYVSNAFEYIYYGIYLFGCIMEIFPTCYFGTYFEIEFDKLTYMLFSCNWMDQSRVFKKNLGICLEQSLKKRIFRVGGMFRISLNIFFATCKGAYSLLAVALSMK</sequence>
<proteinExistence type="evidence at transcript level"/>
<keyword evidence="2" id="KW-1003">Cell membrane</keyword>
<name>A0A9E8DBD8_9MUSC</name>
<evidence type="ECO:0000256" key="8">
    <source>
        <dbReference type="ARBA" id="ARBA00023170"/>
    </source>
</evidence>
<dbReference type="GO" id="GO:0004984">
    <property type="term" value="F:olfactory receptor activity"/>
    <property type="evidence" value="ECO:0007669"/>
    <property type="project" value="InterPro"/>
</dbReference>
<comment type="subcellular location">
    <subcellularLocation>
        <location evidence="1 10">Cell membrane</location>
        <topology evidence="1 10">Multi-pass membrane protein</topology>
    </subcellularLocation>
</comment>
<accession>A0A9E8DBD8</accession>
<evidence type="ECO:0000256" key="10">
    <source>
        <dbReference type="RuleBase" id="RU351113"/>
    </source>
</evidence>
<comment type="similarity">
    <text evidence="10">Belongs to the insect chemoreceptor superfamily. Heteromeric odorant receptor channel (TC 1.A.69) family.</text>
</comment>
<keyword evidence="5 10" id="KW-0552">Olfaction</keyword>
<evidence type="ECO:0000256" key="6">
    <source>
        <dbReference type="ARBA" id="ARBA00022989"/>
    </source>
</evidence>
<feature type="transmembrane region" description="Helical" evidence="10">
    <location>
        <begin position="359"/>
        <end position="382"/>
    </location>
</feature>
<dbReference type="PANTHER" id="PTHR21137:SF35">
    <property type="entry name" value="ODORANT RECEPTOR 19A-RELATED"/>
    <property type="match status" value="1"/>
</dbReference>
<gene>
    <name evidence="11" type="primary">OR5</name>
</gene>
<dbReference type="GO" id="GO:0005886">
    <property type="term" value="C:plasma membrane"/>
    <property type="evidence" value="ECO:0007669"/>
    <property type="project" value="UniProtKB-SubCell"/>
</dbReference>
<keyword evidence="3 10" id="KW-0716">Sensory transduction</keyword>